<dbReference type="SUPFAM" id="SSF55315">
    <property type="entry name" value="L30e-like"/>
    <property type="match status" value="1"/>
</dbReference>
<dbReference type="Proteomes" id="UP001519344">
    <property type="component" value="Unassembled WGS sequence"/>
</dbReference>
<evidence type="ECO:0000313" key="5">
    <source>
        <dbReference type="EMBL" id="MBP1962651.1"/>
    </source>
</evidence>
<protein>
    <submittedName>
        <fullName evidence="5">TrmH family RNA methyltransferase</fullName>
    </submittedName>
</protein>
<dbReference type="InterPro" id="IPR051259">
    <property type="entry name" value="rRNA_Methyltransferase"/>
</dbReference>
<dbReference type="Gene3D" id="3.40.1280.10">
    <property type="match status" value="1"/>
</dbReference>
<dbReference type="InterPro" id="IPR053888">
    <property type="entry name" value="MRM3-like_sub_bind"/>
</dbReference>
<name>A0ABS4HWB2_9BACL</name>
<evidence type="ECO:0000313" key="6">
    <source>
        <dbReference type="Proteomes" id="UP001519344"/>
    </source>
</evidence>
<dbReference type="PANTHER" id="PTHR43191:SF2">
    <property type="entry name" value="RRNA METHYLTRANSFERASE 3, MITOCHONDRIAL"/>
    <property type="match status" value="1"/>
</dbReference>
<gene>
    <name evidence="5" type="ORF">J2Z65_001850</name>
</gene>
<dbReference type="Pfam" id="PF22435">
    <property type="entry name" value="MRM3-like_sub_bind"/>
    <property type="match status" value="1"/>
</dbReference>
<keyword evidence="2 5" id="KW-0489">Methyltransferase</keyword>
<evidence type="ECO:0000256" key="1">
    <source>
        <dbReference type="ARBA" id="ARBA00007228"/>
    </source>
</evidence>
<dbReference type="InterPro" id="IPR029026">
    <property type="entry name" value="tRNA_m1G_MTases_N"/>
</dbReference>
<reference evidence="5 6" key="1">
    <citation type="submission" date="2021-03" db="EMBL/GenBank/DDBJ databases">
        <title>Genomic Encyclopedia of Type Strains, Phase IV (KMG-IV): sequencing the most valuable type-strain genomes for metagenomic binning, comparative biology and taxonomic classification.</title>
        <authorList>
            <person name="Goeker M."/>
        </authorList>
    </citation>
    <scope>NUCLEOTIDE SEQUENCE [LARGE SCALE GENOMIC DNA]</scope>
    <source>
        <strain evidence="5 6">DSM 24950</strain>
    </source>
</reference>
<dbReference type="InterPro" id="IPR029028">
    <property type="entry name" value="Alpha/beta_knot_MTases"/>
</dbReference>
<feature type="domain" description="RNA 2-O ribose methyltransferase substrate binding" evidence="4">
    <location>
        <begin position="33"/>
        <end position="106"/>
    </location>
</feature>
<dbReference type="RefSeq" id="WP_167062529.1">
    <property type="nucleotide sequence ID" value="NZ_JAAOZR010000024.1"/>
</dbReference>
<keyword evidence="6" id="KW-1185">Reference proteome</keyword>
<proteinExistence type="inferred from homology"/>
<organism evidence="5 6">
    <name type="scientific">Paenibacillus aceris</name>
    <dbReference type="NCBI Taxonomy" id="869555"/>
    <lineage>
        <taxon>Bacteria</taxon>
        <taxon>Bacillati</taxon>
        <taxon>Bacillota</taxon>
        <taxon>Bacilli</taxon>
        <taxon>Bacillales</taxon>
        <taxon>Paenibacillaceae</taxon>
        <taxon>Paenibacillus</taxon>
    </lineage>
</organism>
<dbReference type="Gene3D" id="3.30.1330.30">
    <property type="match status" value="1"/>
</dbReference>
<dbReference type="GO" id="GO:0032259">
    <property type="term" value="P:methylation"/>
    <property type="evidence" value="ECO:0007669"/>
    <property type="project" value="UniProtKB-KW"/>
</dbReference>
<accession>A0ABS4HWB2</accession>
<dbReference type="PANTHER" id="PTHR43191">
    <property type="entry name" value="RRNA METHYLTRANSFERASE 3"/>
    <property type="match status" value="1"/>
</dbReference>
<dbReference type="InterPro" id="IPR001537">
    <property type="entry name" value="SpoU_MeTrfase"/>
</dbReference>
<dbReference type="InterPro" id="IPR013123">
    <property type="entry name" value="SpoU_subst-bd"/>
</dbReference>
<evidence type="ECO:0000256" key="3">
    <source>
        <dbReference type="ARBA" id="ARBA00022679"/>
    </source>
</evidence>
<dbReference type="CDD" id="cd18095">
    <property type="entry name" value="SpoU-like_rRNA-MTase"/>
    <property type="match status" value="1"/>
</dbReference>
<dbReference type="GO" id="GO:0008168">
    <property type="term" value="F:methyltransferase activity"/>
    <property type="evidence" value="ECO:0007669"/>
    <property type="project" value="UniProtKB-KW"/>
</dbReference>
<dbReference type="SUPFAM" id="SSF75217">
    <property type="entry name" value="alpha/beta knot"/>
    <property type="match status" value="1"/>
</dbReference>
<evidence type="ECO:0000256" key="2">
    <source>
        <dbReference type="ARBA" id="ARBA00022603"/>
    </source>
</evidence>
<comment type="caution">
    <text evidence="5">The sequence shown here is derived from an EMBL/GenBank/DDBJ whole genome shotgun (WGS) entry which is preliminary data.</text>
</comment>
<evidence type="ECO:0000259" key="4">
    <source>
        <dbReference type="SMART" id="SM00967"/>
    </source>
</evidence>
<dbReference type="Pfam" id="PF00588">
    <property type="entry name" value="SpoU_methylase"/>
    <property type="match status" value="1"/>
</dbReference>
<dbReference type="InterPro" id="IPR029064">
    <property type="entry name" value="Ribosomal_eL30-like_sf"/>
</dbReference>
<comment type="similarity">
    <text evidence="1">Belongs to the class IV-like SAM-binding methyltransferase superfamily. RNA methyltransferase TrmH family.</text>
</comment>
<dbReference type="EMBL" id="JAGGKV010000003">
    <property type="protein sequence ID" value="MBP1962651.1"/>
    <property type="molecule type" value="Genomic_DNA"/>
</dbReference>
<keyword evidence="3" id="KW-0808">Transferase</keyword>
<dbReference type="SMART" id="SM00967">
    <property type="entry name" value="SpoU_sub_bind"/>
    <property type="match status" value="1"/>
</dbReference>
<sequence length="265" mass="28801">MTHTEIMSVQNARVKEWAQLLERKGRDKQRKYIIEGHHLVEEALRAGASVETVIYSLEKGLPDGLAGLVLPSALEWVGVSQAVLEKCTDTQTPQGVLAIVARPQLGMDELLAGEHDLVVVLDGVQDPGNLGTIIRSADAVGAKAVVLGRGTVDLYNPKTIRSTMGSMYHLPIVEADLGQLLPRARERGVRLVTTSLQAQRSCYDTDLRQPTWLILGNEGRGVSPEVAAQSDVQVIIPMQGKAESLNVAMAATVLLFEASRQRLQR</sequence>